<evidence type="ECO:0000313" key="1">
    <source>
        <dbReference type="EMBL" id="KGM91998.1"/>
    </source>
</evidence>
<dbReference type="InParanoid" id="A0A0A0HUG8"/>
<dbReference type="EMBL" id="KN275961">
    <property type="protein sequence ID" value="KGM91998.1"/>
    <property type="molecule type" value="Genomic_DNA"/>
</dbReference>
<gene>
    <name evidence="1" type="ORF">PADG_11785</name>
</gene>
<evidence type="ECO:0000313" key="2">
    <source>
        <dbReference type="Proteomes" id="UP000001628"/>
    </source>
</evidence>
<accession>A0A0A0HUG8</accession>
<name>A0A0A0HUG8_PARBD</name>
<organism evidence="1 2">
    <name type="scientific">Paracoccidioides brasiliensis (strain Pb18)</name>
    <dbReference type="NCBI Taxonomy" id="502780"/>
    <lineage>
        <taxon>Eukaryota</taxon>
        <taxon>Fungi</taxon>
        <taxon>Dikarya</taxon>
        <taxon>Ascomycota</taxon>
        <taxon>Pezizomycotina</taxon>
        <taxon>Eurotiomycetes</taxon>
        <taxon>Eurotiomycetidae</taxon>
        <taxon>Onygenales</taxon>
        <taxon>Ajellomycetaceae</taxon>
        <taxon>Paracoccidioides</taxon>
    </lineage>
</organism>
<sequence>MTNGHDYETSQTWRQVPFPAWSKIHPEHPGKGSARLPGKAAFGQLRVDELKLGWGKQTNILLAWFAAANTVVGGGGKGILEPELSLRSTPAGPLHRQ</sequence>
<keyword evidence="2" id="KW-1185">Reference proteome</keyword>
<protein>
    <submittedName>
        <fullName evidence="1">Uncharacterized protein</fullName>
    </submittedName>
</protein>
<dbReference type="RefSeq" id="XP_010760508.1">
    <property type="nucleotide sequence ID" value="XM_010762206.1"/>
</dbReference>
<dbReference type="VEuPathDB" id="FungiDB:PADG_11785"/>
<proteinExistence type="predicted"/>
<dbReference type="Proteomes" id="UP000001628">
    <property type="component" value="Unassembled WGS sequence"/>
</dbReference>
<dbReference type="HOGENOM" id="CLU_2347314_0_0_1"/>
<dbReference type="GeneID" id="22587682"/>
<dbReference type="KEGG" id="pbn:PADG_11785"/>
<reference evidence="1 2" key="1">
    <citation type="journal article" date="2011" name="PLoS Genet.">
        <title>Comparative genomic analysis of human fungal pathogens causing paracoccidioidomycosis.</title>
        <authorList>
            <person name="Desjardins C.A."/>
            <person name="Champion M.D."/>
            <person name="Holder J.W."/>
            <person name="Muszewska A."/>
            <person name="Goldberg J."/>
            <person name="Bailao A.M."/>
            <person name="Brigido M.M."/>
            <person name="Ferreira M.E."/>
            <person name="Garcia A.M."/>
            <person name="Grynberg M."/>
            <person name="Gujja S."/>
            <person name="Heiman D.I."/>
            <person name="Henn M.R."/>
            <person name="Kodira C.D."/>
            <person name="Leon-Narvaez H."/>
            <person name="Longo L.V."/>
            <person name="Ma L.J."/>
            <person name="Malavazi I."/>
            <person name="Matsuo A.L."/>
            <person name="Morais F.V."/>
            <person name="Pereira M."/>
            <person name="Rodriguez-Brito S."/>
            <person name="Sakthikumar S."/>
            <person name="Salem-Izacc S.M."/>
            <person name="Sykes S.M."/>
            <person name="Teixeira M.M."/>
            <person name="Vallejo M.C."/>
            <person name="Walter M.E."/>
            <person name="Yandava C."/>
            <person name="Young S."/>
            <person name="Zeng Q."/>
            <person name="Zucker J."/>
            <person name="Felipe M.S."/>
            <person name="Goldman G.H."/>
            <person name="Haas B.J."/>
            <person name="McEwen J.G."/>
            <person name="Nino-Vega G."/>
            <person name="Puccia R."/>
            <person name="San-Blas G."/>
            <person name="Soares C.M."/>
            <person name="Birren B.W."/>
            <person name="Cuomo C.A."/>
        </authorList>
    </citation>
    <scope>NUCLEOTIDE SEQUENCE [LARGE SCALE GENOMIC DNA]</scope>
    <source>
        <strain evidence="1 2">Pb18</strain>
    </source>
</reference>
<dbReference type="AlphaFoldDB" id="A0A0A0HUG8"/>